<dbReference type="PRINTS" id="PR01415">
    <property type="entry name" value="ANKYRIN"/>
</dbReference>
<keyword evidence="13" id="KW-1185">Reference proteome</keyword>
<sequence length="2002" mass="218472">MDCTAAILKPCACSRTKWCWHEQSPTHRPWRLPHGCGCGRDVMEADVVSHASSLLQRLLFYVCCCLSREDSPELCRDWAVHPVNAAQRGRGGGGGGEEEGEDEDLGPPPSVDEAADALMTRLGFLLGDKINTGEPGSPYHVQHDEQRISPSSSLASSSTSPSSTLQPPAGGEGNNNKHASSNHASVTSPTSTLESRDSGIIATLTSYSAESAAEQSSSTKYPGDGYHGSSLNLWQQGGRPVVASTSSSCMVATGNAKDSFLYRVDDNMAVSTYSLNKLHPDRGPGVAHSSGSTHSIPLYLMPRPNSVAATSSAHLEDLAYLDEQQRHIPSRTSLRMPRQNSGSCSQQDHRVCFTPSLNLKPLHFEVPGLSSDWLFTGREWLFQEVDACLRRDDPSTSRGVVIVGNMGFGKTAIIARLVALSCHGSRMWPTPPGSQTIPKHVAPVSFSNDSLERGDGGGGGGGGSCPGTPEMRRRQEEVLRKLAAQVVSYHFCQADNCHTCMVPEFVHNMAAMLSDAPQLLAYRELLHQSPQLQSMLSLRSCIQDPSSALQRGILDPLDALYRERKLHVEGAGLIILIDGLNEAEFHRPDYGDTLTSFLSKNVLKFPSWLKVITTVRTSQQDSTCSLPFHHISLDKMEENSAIDQDLQGYLMQRIHNSVEIQSNVSLSNGRLDNTALTKLVSHLKSLSRGSYLYLKLTLDLIERGYLVLKSSSFKVVPVSLAEVYLLQLNMRFPTQSSFQRVLPLLNITVASLHPLTDQQLFEVVNSGALTGGTLRWAEFVQRLEQLSSFLLRRSDGSWMLNHASFREWLVWREEGQDNRFLCDPRSGHTLLAFWLCRQGGKLNRQQTLELGHHILKAHIYKGLSKKLGVSSSVLQGLWLSYSTENLSPALSSLRNLYTPNIKVSRLLIMGGADVDYRSDVLNNAPLLCVHSHLGHNDAVVLLLDHGAQVDAQSHDGMTALGFAAAAGHLDIVIMLSQHGAKVGHVDSAGQCVLVHAAQRGHLKVLHFLLKNTDWSCTSCCSQRGVNKSQAVQQALIAAASMGHTEIVSYLLDLPEEDEEEEERPEINTFDSLWGETALTAAAGSGRLPVCRLLLDQGAAVEQGNRRGVAPLFSAVRRGHWQVVELLLNHGVEVNMVDQQGRTALMTAASEGHMPTAQLLLDHGASLDQTDREGLTALSWACLKGQLPLVKELVKRGASTSHADRSGRTPLDLAAFRGDPEVVQYLVDHGASVEHVDCSGMRPLDRAVGCRNTAAVIALLKKGAKIGPATWAMATSKPDILMVLLSKVIQEGDKLYKQGNVREAAHSYQSALQKFPGDELKTFRQLRVCVLLNLSRCRRKMNDFGLAEEFATKALELKAKSYEAFYARARAKRSRRQFHAALEDLIEASRLCPSNREIQRLLSRVKEECRQVAQQQDSPAHSSHHVHQQNVSISEARCRDLVSLQVQDREGLTEEEEEEKEERRCYTEGDPPPHSSSFHPLPAVQSLDTHCHPGVPSSLFSTHVYHSVHSPSSSSPCHSAPPPPPSSSYHHFSPPPSPIEHQKLASPASESIPAMSGTGGLHHYPQSIPALHHSDQKQGVQQHHYLSDQRSFQKQNPVQGQWLQSAKAQVVRTSQPSSSSHSSMVLGSSAYSQFANLPQELVELGEGICSSPLDFRPSLQVQAGLNSGASYPLDDVDVDLVESRPASAHGRGAEGERAGKNRFAQARQFSRNQSKAAYYPMEVTEATMGPRDSPPSLHDYQYHHQGGLRHPLSAHPISSSASSPRPLMQSVSVRFSTSSSSLASGQPANHDSGFRTSASTQHMDLPSDLASVGGVTGYHDDLFLISSPQSEICMLGGGTYPGEVGRSSRGTPFMGVIDKTVRVHQQYPQQAPSSSSSCLSPSRSWAVSSVDMVVTSPSKTPTNQGGFSQPQPSSIAYHNRSNNNAHNGHLLHDNQLDYYEVLPGSDLQGEGSLQVGSHNTSYLDVKLARTLPVIHSCSDRLTERKTGPTSPVKPKRPFVESNV</sequence>
<dbReference type="FunFam" id="1.25.40.20:FF:000036">
    <property type="entry name" value="protein TANC2 isoform X2"/>
    <property type="match status" value="1"/>
</dbReference>
<reference evidence="13" key="1">
    <citation type="submission" date="2015-09" db="EMBL/GenBank/DDBJ databases">
        <authorList>
            <person name="Sai Rama Sridatta P."/>
        </authorList>
    </citation>
    <scope>NUCLEOTIDE SEQUENCE [LARGE SCALE GENOMIC DNA]</scope>
</reference>
<dbReference type="SMART" id="SM00028">
    <property type="entry name" value="TPR"/>
    <property type="match status" value="3"/>
</dbReference>
<feature type="compositionally biased region" description="Polar residues" evidence="9">
    <location>
        <begin position="1785"/>
        <end position="1799"/>
    </location>
</feature>
<dbReference type="InterPro" id="IPR019734">
    <property type="entry name" value="TPR_rpt"/>
</dbReference>
<feature type="repeat" description="ANK" evidence="8">
    <location>
        <begin position="955"/>
        <end position="987"/>
    </location>
</feature>
<keyword evidence="4" id="KW-0770">Synapse</keyword>
<feature type="compositionally biased region" description="Gly residues" evidence="9">
    <location>
        <begin position="456"/>
        <end position="465"/>
    </location>
</feature>
<dbReference type="STRING" id="8187.ENSLCAP00010013580"/>
<dbReference type="SUPFAM" id="SSF48452">
    <property type="entry name" value="TPR-like"/>
    <property type="match status" value="1"/>
</dbReference>
<evidence type="ECO:0000256" key="1">
    <source>
        <dbReference type="ARBA" id="ARBA00022553"/>
    </source>
</evidence>
<evidence type="ECO:0000256" key="8">
    <source>
        <dbReference type="PROSITE-ProRule" id="PRU00023"/>
    </source>
</evidence>
<dbReference type="PANTHER" id="PTHR24166:SF21">
    <property type="entry name" value="PROTEIN TANC2"/>
    <property type="match status" value="1"/>
</dbReference>
<accession>A0A4W6CMN1</accession>
<feature type="region of interest" description="Disordered" evidence="9">
    <location>
        <begin position="1979"/>
        <end position="2002"/>
    </location>
</feature>
<dbReference type="Pfam" id="PF13637">
    <property type="entry name" value="Ank_4"/>
    <property type="match status" value="1"/>
</dbReference>
<feature type="region of interest" description="Disordered" evidence="9">
    <location>
        <begin position="1411"/>
        <end position="1431"/>
    </location>
</feature>
<dbReference type="Pfam" id="PF25521">
    <property type="entry name" value="WHD_TANC1"/>
    <property type="match status" value="1"/>
</dbReference>
<dbReference type="CTD" id="568810"/>
<feature type="compositionally biased region" description="Low complexity" evidence="9">
    <location>
        <begin position="149"/>
        <end position="185"/>
    </location>
</feature>
<feature type="region of interest" description="Disordered" evidence="9">
    <location>
        <begin position="1684"/>
        <end position="1799"/>
    </location>
</feature>
<feature type="repeat" description="ANK" evidence="8">
    <location>
        <begin position="1139"/>
        <end position="1171"/>
    </location>
</feature>
<feature type="repeat" description="ANK" evidence="8">
    <location>
        <begin position="1205"/>
        <end position="1237"/>
    </location>
</feature>
<dbReference type="InParanoid" id="A0A4W6CMN1"/>
<keyword evidence="1" id="KW-0597">Phosphoprotein</keyword>
<reference evidence="14" key="2">
    <citation type="submission" date="2025-04" db="UniProtKB">
        <authorList>
            <consortium name="RefSeq"/>
        </authorList>
    </citation>
    <scope>IDENTIFICATION</scope>
    <source>
        <tissue evidence="14">Brain</tissue>
    </source>
</reference>
<evidence type="ECO:0000313" key="14">
    <source>
        <dbReference type="RefSeq" id="XP_018553999.1"/>
    </source>
</evidence>
<name>A0A4W6CMN1_LATCA</name>
<feature type="region of interest" description="Disordered" evidence="9">
    <location>
        <begin position="85"/>
        <end position="113"/>
    </location>
</feature>
<dbReference type="InterPro" id="IPR058018">
    <property type="entry name" value="AAA_lid_TANC1/2"/>
</dbReference>
<protein>
    <submittedName>
        <fullName evidence="14">Protein TANC2 isoform X1</fullName>
    </submittedName>
    <submittedName>
        <fullName evidence="12">Tetratricopeptide repeat, ankyrin repeat and coiled-coil containing 2</fullName>
    </submittedName>
</protein>
<evidence type="ECO:0000256" key="6">
    <source>
        <dbReference type="ARBA" id="ARBA00034110"/>
    </source>
</evidence>
<dbReference type="Pfam" id="PF25520">
    <property type="entry name" value="AAA_lid_TANC1"/>
    <property type="match status" value="1"/>
</dbReference>
<feature type="repeat" description="ANK" evidence="8">
    <location>
        <begin position="1172"/>
        <end position="1204"/>
    </location>
</feature>
<feature type="region of interest" description="Disordered" evidence="9">
    <location>
        <begin position="1505"/>
        <end position="1599"/>
    </location>
</feature>
<dbReference type="PROSITE" id="PS50088">
    <property type="entry name" value="ANK_REPEAT"/>
    <property type="match status" value="6"/>
</dbReference>
<dbReference type="Proteomes" id="UP000694890">
    <property type="component" value="Linkage group LG11"/>
</dbReference>
<proteinExistence type="inferred from homology"/>
<reference evidence="12" key="3">
    <citation type="submission" date="2025-05" db="UniProtKB">
        <authorList>
            <consortium name="Ensembl"/>
        </authorList>
    </citation>
    <scope>IDENTIFICATION</scope>
</reference>
<organism evidence="12 13">
    <name type="scientific">Lates calcarifer</name>
    <name type="common">Barramundi</name>
    <name type="synonym">Holocentrus calcarifer</name>
    <dbReference type="NCBI Taxonomy" id="8187"/>
    <lineage>
        <taxon>Eukaryota</taxon>
        <taxon>Metazoa</taxon>
        <taxon>Chordata</taxon>
        <taxon>Craniata</taxon>
        <taxon>Vertebrata</taxon>
        <taxon>Euteleostomi</taxon>
        <taxon>Actinopterygii</taxon>
        <taxon>Neopterygii</taxon>
        <taxon>Teleostei</taxon>
        <taxon>Neoteleostei</taxon>
        <taxon>Acanthomorphata</taxon>
        <taxon>Carangaria</taxon>
        <taxon>Carangaria incertae sedis</taxon>
        <taxon>Centropomidae</taxon>
        <taxon>Lates</taxon>
    </lineage>
</organism>
<dbReference type="Pfam" id="PF00023">
    <property type="entry name" value="Ank"/>
    <property type="match status" value="2"/>
</dbReference>
<evidence type="ECO:0000259" key="10">
    <source>
        <dbReference type="Pfam" id="PF25520"/>
    </source>
</evidence>
<feature type="compositionally biased region" description="Polar residues" evidence="9">
    <location>
        <begin position="1587"/>
        <end position="1599"/>
    </location>
</feature>
<evidence type="ECO:0000313" key="12">
    <source>
        <dbReference type="Ensembl" id="ENSLCAP00010013580.1"/>
    </source>
</evidence>
<evidence type="ECO:0000256" key="2">
    <source>
        <dbReference type="ARBA" id="ARBA00022737"/>
    </source>
</evidence>
<dbReference type="InterPro" id="IPR050889">
    <property type="entry name" value="Dendritic_Spine_Reg/Scaffold"/>
</dbReference>
<dbReference type="Gene3D" id="1.25.40.10">
    <property type="entry name" value="Tetratricopeptide repeat domain"/>
    <property type="match status" value="1"/>
</dbReference>
<dbReference type="FunFam" id="1.25.40.20:FF:000022">
    <property type="entry name" value="protein TANC2 isoform X1"/>
    <property type="match status" value="1"/>
</dbReference>
<evidence type="ECO:0000256" key="7">
    <source>
        <dbReference type="ARBA" id="ARBA00038259"/>
    </source>
</evidence>
<feature type="domain" description="TANC1/2-like winged helix" evidence="11">
    <location>
        <begin position="731"/>
        <end position="885"/>
    </location>
</feature>
<evidence type="ECO:0000256" key="9">
    <source>
        <dbReference type="SAM" id="MobiDB-lite"/>
    </source>
</evidence>
<feature type="compositionally biased region" description="Low complexity" evidence="9">
    <location>
        <begin position="1506"/>
        <end position="1517"/>
    </location>
</feature>
<keyword evidence="3" id="KW-0802">TPR repeat</keyword>
<evidence type="ECO:0000259" key="11">
    <source>
        <dbReference type="Pfam" id="PF25521"/>
    </source>
</evidence>
<evidence type="ECO:0000256" key="4">
    <source>
        <dbReference type="ARBA" id="ARBA00023018"/>
    </source>
</evidence>
<dbReference type="GeneID" id="108898566"/>
<feature type="domain" description="TANC1/2-like AAA+ ATPase lid" evidence="10">
    <location>
        <begin position="633"/>
        <end position="729"/>
    </location>
</feature>
<evidence type="ECO:0000256" key="3">
    <source>
        <dbReference type="ARBA" id="ARBA00022803"/>
    </source>
</evidence>
<feature type="repeat" description="ANK" evidence="8">
    <location>
        <begin position="1073"/>
        <end position="1105"/>
    </location>
</feature>
<dbReference type="GeneTree" id="ENSGT00940000156447"/>
<feature type="region of interest" description="Disordered" evidence="9">
    <location>
        <begin position="447"/>
        <end position="474"/>
    </location>
</feature>
<dbReference type="SUPFAM" id="SSF48403">
    <property type="entry name" value="Ankyrin repeat"/>
    <property type="match status" value="1"/>
</dbReference>
<comment type="similarity">
    <text evidence="7">Belongs to the TANC family.</text>
</comment>
<evidence type="ECO:0000256" key="5">
    <source>
        <dbReference type="ARBA" id="ARBA00023043"/>
    </source>
</evidence>
<dbReference type="Pfam" id="PF12796">
    <property type="entry name" value="Ank_2"/>
    <property type="match status" value="2"/>
</dbReference>
<keyword evidence="5 8" id="KW-0040">ANK repeat</keyword>
<dbReference type="OrthoDB" id="5958958at2759"/>
<gene>
    <name evidence="12" type="primary">TANC2</name>
    <name evidence="14" type="synonym">tanc2a</name>
</gene>
<comment type="subcellular location">
    <subcellularLocation>
        <location evidence="6">Postsynapse</location>
    </subcellularLocation>
</comment>
<dbReference type="InterPro" id="IPR011990">
    <property type="entry name" value="TPR-like_helical_dom_sf"/>
</dbReference>
<dbReference type="KEGG" id="lcf:108898566"/>
<feature type="compositionally biased region" description="Low complexity" evidence="9">
    <location>
        <begin position="1749"/>
        <end position="1783"/>
    </location>
</feature>
<dbReference type="Proteomes" id="UP000314980">
    <property type="component" value="Unassembled WGS sequence"/>
</dbReference>
<dbReference type="PANTHER" id="PTHR24166">
    <property type="entry name" value="ROLLING PEBBLES, ISOFORM B"/>
    <property type="match status" value="1"/>
</dbReference>
<evidence type="ECO:0000313" key="13">
    <source>
        <dbReference type="Proteomes" id="UP000314980"/>
    </source>
</evidence>
<dbReference type="GO" id="GO:0061001">
    <property type="term" value="P:regulation of dendritic spine morphogenesis"/>
    <property type="evidence" value="ECO:0007669"/>
    <property type="project" value="TreeGrafter"/>
</dbReference>
<keyword evidence="2" id="KW-0677">Repeat</keyword>
<dbReference type="InterPro" id="IPR058056">
    <property type="entry name" value="WH_TANC1/2"/>
</dbReference>
<feature type="region of interest" description="Disordered" evidence="9">
    <location>
        <begin position="1446"/>
        <end position="1489"/>
    </location>
</feature>
<dbReference type="RefSeq" id="XP_018553999.1">
    <property type="nucleotide sequence ID" value="XM_018698483.2"/>
</dbReference>
<dbReference type="InterPro" id="IPR036770">
    <property type="entry name" value="Ankyrin_rpt-contain_sf"/>
</dbReference>
<dbReference type="GO" id="GO:0043197">
    <property type="term" value="C:dendritic spine"/>
    <property type="evidence" value="ECO:0007669"/>
    <property type="project" value="TreeGrafter"/>
</dbReference>
<feature type="repeat" description="ANK" evidence="8">
    <location>
        <begin position="1106"/>
        <end position="1138"/>
    </location>
</feature>
<feature type="region of interest" description="Disordered" evidence="9">
    <location>
        <begin position="129"/>
        <end position="196"/>
    </location>
</feature>
<feature type="region of interest" description="Disordered" evidence="9">
    <location>
        <begin position="1894"/>
        <end position="1915"/>
    </location>
</feature>
<dbReference type="Gene3D" id="1.25.40.20">
    <property type="entry name" value="Ankyrin repeat-containing domain"/>
    <property type="match status" value="3"/>
</dbReference>
<dbReference type="InterPro" id="IPR002110">
    <property type="entry name" value="Ankyrin_rpt"/>
</dbReference>
<dbReference type="Ensembl" id="ENSLCAT00010013876.1">
    <property type="protein sequence ID" value="ENSLCAP00010013580.1"/>
    <property type="gene ID" value="ENSLCAG00010005453.1"/>
</dbReference>
<dbReference type="PROSITE" id="PS50297">
    <property type="entry name" value="ANK_REP_REGION"/>
    <property type="match status" value="6"/>
</dbReference>
<feature type="compositionally biased region" description="Acidic residues" evidence="9">
    <location>
        <begin position="96"/>
        <end position="105"/>
    </location>
</feature>
<dbReference type="SMART" id="SM00248">
    <property type="entry name" value="ANK"/>
    <property type="match status" value="11"/>
</dbReference>